<evidence type="ECO:0000256" key="2">
    <source>
        <dbReference type="SAM" id="Phobius"/>
    </source>
</evidence>
<dbReference type="AlphaFoldDB" id="A0A1X7GHC1"/>
<keyword evidence="2" id="KW-0472">Membrane</keyword>
<dbReference type="OrthoDB" id="9785345at2"/>
<protein>
    <submittedName>
        <fullName evidence="4">Cell Wall Hydrolase</fullName>
    </submittedName>
</protein>
<keyword evidence="5" id="KW-1185">Reference proteome</keyword>
<feature type="compositionally biased region" description="Low complexity" evidence="1">
    <location>
        <begin position="349"/>
        <end position="362"/>
    </location>
</feature>
<keyword evidence="2" id="KW-1133">Transmembrane helix</keyword>
<evidence type="ECO:0000259" key="3">
    <source>
        <dbReference type="Pfam" id="PF07486"/>
    </source>
</evidence>
<sequence>MDVAKPRFRLPALERRHWAASVVLAGILGLNVFAGISLLGGNEISRASAKTRTIVADPTLPPQPEPMNFRTVAPQDAVAINAAVPLATGPNPAARAFVFPAKSDGDRTRALDCLTSAIYYEAATEPTDGQRAVAQVVLNRVRHPAFPKTVCGVVYQGAERSTGCQFTFTCDGSLRRLPMASYWDRARKVAAAALAGEVYAPVGYSTHYHTNWVVPYWSSSLVKLANVGTHIFYRWSGGWGKPASFGTGATGSEPTIDLARLRARVPTMPSPNDPDALAAAAAAAAKKAGQEEPTGSASLDSFQRAVLRRYEPVPGAAVASLLAEQAADTQPDAKASASHRWAMAGDGTAGAPLGRAPAAAADAKAETSKQPVCLEGVKRWGTTPGEDPKAVSC</sequence>
<reference evidence="5" key="1">
    <citation type="submission" date="2017-04" db="EMBL/GenBank/DDBJ databases">
        <authorList>
            <person name="Varghese N."/>
            <person name="Submissions S."/>
        </authorList>
    </citation>
    <scope>NUCLEOTIDE SEQUENCE [LARGE SCALE GENOMIC DNA]</scope>
    <source>
        <strain evidence="5">Dd16</strain>
    </source>
</reference>
<dbReference type="RefSeq" id="WP_085218440.1">
    <property type="nucleotide sequence ID" value="NZ_LT840185.1"/>
</dbReference>
<proteinExistence type="predicted"/>
<keyword evidence="2" id="KW-0812">Transmembrane</keyword>
<dbReference type="Pfam" id="PF07486">
    <property type="entry name" value="Hydrolase_2"/>
    <property type="match status" value="1"/>
</dbReference>
<evidence type="ECO:0000256" key="1">
    <source>
        <dbReference type="SAM" id="MobiDB-lite"/>
    </source>
</evidence>
<feature type="region of interest" description="Disordered" evidence="1">
    <location>
        <begin position="346"/>
        <end position="369"/>
    </location>
</feature>
<dbReference type="Gene3D" id="1.10.10.2520">
    <property type="entry name" value="Cell wall hydrolase SleB, domain 1"/>
    <property type="match status" value="1"/>
</dbReference>
<evidence type="ECO:0000313" key="5">
    <source>
        <dbReference type="Proteomes" id="UP000192934"/>
    </source>
</evidence>
<name>A0A1X7GHC1_9SPHN</name>
<dbReference type="EMBL" id="LT840185">
    <property type="protein sequence ID" value="SMF69809.1"/>
    <property type="molecule type" value="Genomic_DNA"/>
</dbReference>
<dbReference type="InterPro" id="IPR011105">
    <property type="entry name" value="Cell_wall_hydrolase_SleB"/>
</dbReference>
<keyword evidence="4" id="KW-0378">Hydrolase</keyword>
<feature type="transmembrane region" description="Helical" evidence="2">
    <location>
        <begin position="18"/>
        <end position="40"/>
    </location>
</feature>
<gene>
    <name evidence="4" type="ORF">SAMN06295910_1772</name>
</gene>
<feature type="domain" description="Cell wall hydrolase SleB" evidence="3">
    <location>
        <begin position="125"/>
        <end position="233"/>
    </location>
</feature>
<evidence type="ECO:0000313" key="4">
    <source>
        <dbReference type="EMBL" id="SMF69809.1"/>
    </source>
</evidence>
<dbReference type="Proteomes" id="UP000192934">
    <property type="component" value="Chromosome I"/>
</dbReference>
<dbReference type="InterPro" id="IPR042047">
    <property type="entry name" value="SleB_dom1"/>
</dbReference>
<dbReference type="GO" id="GO:0016787">
    <property type="term" value="F:hydrolase activity"/>
    <property type="evidence" value="ECO:0007669"/>
    <property type="project" value="UniProtKB-KW"/>
</dbReference>
<dbReference type="STRING" id="941907.SAMN06295910_1772"/>
<accession>A0A1X7GHC1</accession>
<organism evidence="4 5">
    <name type="scientific">Allosphingosinicella indica</name>
    <dbReference type="NCBI Taxonomy" id="941907"/>
    <lineage>
        <taxon>Bacteria</taxon>
        <taxon>Pseudomonadati</taxon>
        <taxon>Pseudomonadota</taxon>
        <taxon>Alphaproteobacteria</taxon>
        <taxon>Sphingomonadales</taxon>
        <taxon>Sphingomonadaceae</taxon>
        <taxon>Allosphingosinicella</taxon>
    </lineage>
</organism>